<protein>
    <recommendedName>
        <fullName evidence="2">CBM21 domain-containing protein</fullName>
    </recommendedName>
</protein>
<dbReference type="PANTHER" id="PTHR12307:SF36">
    <property type="entry name" value="GLYCOGEN-BINDING SUBUNIT 76A"/>
    <property type="match status" value="1"/>
</dbReference>
<dbReference type="GO" id="GO:2001069">
    <property type="term" value="F:glycogen binding"/>
    <property type="evidence" value="ECO:0007669"/>
    <property type="project" value="TreeGrafter"/>
</dbReference>
<keyword evidence="4" id="KW-1185">Reference proteome</keyword>
<dbReference type="PROSITE" id="PS51159">
    <property type="entry name" value="CBM21"/>
    <property type="match status" value="1"/>
</dbReference>
<dbReference type="RefSeq" id="XP_038046098.1">
    <property type="nucleotide sequence ID" value="XM_038190170.1"/>
</dbReference>
<accession>A0A913Z2P3</accession>
<dbReference type="Gene3D" id="2.60.40.2440">
    <property type="entry name" value="Carbohydrate binding type-21 domain"/>
    <property type="match status" value="1"/>
</dbReference>
<dbReference type="RefSeq" id="XP_038046097.1">
    <property type="nucleotide sequence ID" value="XM_038190169.1"/>
</dbReference>
<dbReference type="Pfam" id="PF03370">
    <property type="entry name" value="CBM_21"/>
    <property type="match status" value="1"/>
</dbReference>
<dbReference type="GO" id="GO:0000164">
    <property type="term" value="C:protein phosphatase type 1 complex"/>
    <property type="evidence" value="ECO:0007669"/>
    <property type="project" value="TreeGrafter"/>
</dbReference>
<proteinExistence type="predicted"/>
<dbReference type="InterPro" id="IPR038175">
    <property type="entry name" value="CBM21_dom_sf"/>
</dbReference>
<dbReference type="EnsemblMetazoa" id="XM_038190170.1">
    <property type="protein sequence ID" value="XP_038046098.1"/>
    <property type="gene ID" value="LOC119720487"/>
</dbReference>
<dbReference type="PANTHER" id="PTHR12307">
    <property type="entry name" value="PROTEIN PHOSPHATASE 1 REGULATORY SUBUNIT"/>
    <property type="match status" value="1"/>
</dbReference>
<evidence type="ECO:0000313" key="4">
    <source>
        <dbReference type="Proteomes" id="UP000887568"/>
    </source>
</evidence>
<organism evidence="3 4">
    <name type="scientific">Patiria miniata</name>
    <name type="common">Bat star</name>
    <name type="synonym">Asterina miniata</name>
    <dbReference type="NCBI Taxonomy" id="46514"/>
    <lineage>
        <taxon>Eukaryota</taxon>
        <taxon>Metazoa</taxon>
        <taxon>Echinodermata</taxon>
        <taxon>Eleutherozoa</taxon>
        <taxon>Asterozoa</taxon>
        <taxon>Asteroidea</taxon>
        <taxon>Valvatacea</taxon>
        <taxon>Valvatida</taxon>
        <taxon>Asterinidae</taxon>
        <taxon>Patiria</taxon>
    </lineage>
</organism>
<dbReference type="GO" id="GO:0005979">
    <property type="term" value="P:regulation of glycogen biosynthetic process"/>
    <property type="evidence" value="ECO:0007669"/>
    <property type="project" value="TreeGrafter"/>
</dbReference>
<dbReference type="OrthoDB" id="1881at2759"/>
<dbReference type="InterPro" id="IPR005036">
    <property type="entry name" value="CBM21_dom"/>
</dbReference>
<evidence type="ECO:0000256" key="1">
    <source>
        <dbReference type="SAM" id="MobiDB-lite"/>
    </source>
</evidence>
<feature type="compositionally biased region" description="Polar residues" evidence="1">
    <location>
        <begin position="67"/>
        <end position="76"/>
    </location>
</feature>
<evidence type="ECO:0000259" key="2">
    <source>
        <dbReference type="PROSITE" id="PS51159"/>
    </source>
</evidence>
<dbReference type="GeneID" id="119720487"/>
<dbReference type="EnsemblMetazoa" id="XM_038190169.1">
    <property type="protein sequence ID" value="XP_038046097.1"/>
    <property type="gene ID" value="LOC119720487"/>
</dbReference>
<name>A0A913Z2P3_PATMI</name>
<evidence type="ECO:0000313" key="3">
    <source>
        <dbReference type="EnsemblMetazoa" id="XP_038046098.1"/>
    </source>
</evidence>
<dbReference type="GO" id="GO:0008157">
    <property type="term" value="F:protein phosphatase 1 binding"/>
    <property type="evidence" value="ECO:0007669"/>
    <property type="project" value="TreeGrafter"/>
</dbReference>
<dbReference type="OMA" id="GEFASWQ"/>
<sequence length="344" mass="39278">MACGLLSTSRMPIDTLLPLGTSPPLPSLFLPPRYTASSFMYISDMSVAGRARLADRHKKLRPCLRDGQQNGKVTDTVNDHVKTDGSTEIDTTPDLCDDIPMGNLTVNGDEVSNEDEDTKTESQPKCRKRVCFADSKGLALETVRVMDGPSYAPPLLKSRIIEEIVQDEKPELFHTYTYVADFEQPAANYLEFRDKLEKNYVSLENMIIKDNEVVMGTIKVKNIAFEKSVSVRVTFDKWKNYQEIPATYVQRSQPGQTDRYDSFSFSFDIPPNMEGETIQFCLRYDCRGQSYWDSKDGANYKIISQHEKSLTEQQKLACYYSLSSQGNWGDFSFWKVKADERPYW</sequence>
<dbReference type="AlphaFoldDB" id="A0A913Z2P3"/>
<dbReference type="Proteomes" id="UP000887568">
    <property type="component" value="Unplaced"/>
</dbReference>
<reference evidence="3" key="1">
    <citation type="submission" date="2022-11" db="UniProtKB">
        <authorList>
            <consortium name="EnsemblMetazoa"/>
        </authorList>
    </citation>
    <scope>IDENTIFICATION</scope>
</reference>
<feature type="region of interest" description="Disordered" evidence="1">
    <location>
        <begin position="65"/>
        <end position="123"/>
    </location>
</feature>
<dbReference type="InterPro" id="IPR050782">
    <property type="entry name" value="PP1_regulatory_subunit_3"/>
</dbReference>
<feature type="domain" description="CBM21" evidence="2">
    <location>
        <begin position="193"/>
        <end position="303"/>
    </location>
</feature>